<dbReference type="InterPro" id="IPR001991">
    <property type="entry name" value="Na-dicarboxylate_symporter"/>
</dbReference>
<sequence>MFVNLKIDSVEKALLYLVTIVVIVLLNFMSKKKIKFSYRVLTALGLGLITGLVFGSVASTIRPIGQLYVRLISMIVIPLVSVSIIRSFTSMGASDKLKSTSAKALFWMLSTTAVATALGLLFASVVSIGKGFDVSDITYTPRDIQPIEQVILNLFPNNIISHMANNQMIPVILFSIFIAIGINYESRKRRDKVEPLLNVIEGFSNVMVSVTKMVIKFTPYGVFALMAHAASRNDLETLKTLGFYILLMYGIMVVHFIVVQLGLIVVVGKLDPIQFVKNIYPAQLVAFTTQSSYGTLPVTVKTLTDRTGVSERIASFVGPLGANVGMNACGGIFPAVVAIFTANAFGINLAFTDYLMIIFTTTIASIGIAGVPGIATIAATVVLVSVGLPIEGIALVAGVDALIDMGRTAINVTGTMVSATLTAVSENELDKDVFYQDKKNMAVVMED</sequence>
<dbReference type="OrthoDB" id="9768885at2"/>
<keyword evidence="6 7" id="KW-0472">Membrane</keyword>
<feature type="transmembrane region" description="Helical" evidence="7">
    <location>
        <begin position="320"/>
        <end position="342"/>
    </location>
</feature>
<evidence type="ECO:0000256" key="1">
    <source>
        <dbReference type="ARBA" id="ARBA00004651"/>
    </source>
</evidence>
<gene>
    <name evidence="8" type="ORF">BN85314290</name>
</gene>
<feature type="transmembrane region" description="Helical" evidence="7">
    <location>
        <begin position="105"/>
        <end position="128"/>
    </location>
</feature>
<evidence type="ECO:0000313" key="9">
    <source>
        <dbReference type="Proteomes" id="UP000032737"/>
    </source>
</evidence>
<dbReference type="PANTHER" id="PTHR42865">
    <property type="entry name" value="PROTON/GLUTAMATE-ASPARTATE SYMPORTER"/>
    <property type="match status" value="1"/>
</dbReference>
<name>U4KPX9_9MOLU</name>
<feature type="transmembrane region" description="Helical" evidence="7">
    <location>
        <begin position="41"/>
        <end position="61"/>
    </location>
</feature>
<evidence type="ECO:0000256" key="3">
    <source>
        <dbReference type="ARBA" id="ARBA00022475"/>
    </source>
</evidence>
<dbReference type="AlphaFoldDB" id="U4KPX9"/>
<dbReference type="STRING" id="61635.BN85314290"/>
<feature type="transmembrane region" description="Helical" evidence="7">
    <location>
        <begin position="241"/>
        <end position="267"/>
    </location>
</feature>
<organism evidence="8 9">
    <name type="scientific">Acholeplasma brassicae</name>
    <dbReference type="NCBI Taxonomy" id="61635"/>
    <lineage>
        <taxon>Bacteria</taxon>
        <taxon>Bacillati</taxon>
        <taxon>Mycoplasmatota</taxon>
        <taxon>Mollicutes</taxon>
        <taxon>Acholeplasmatales</taxon>
        <taxon>Acholeplasmataceae</taxon>
        <taxon>Acholeplasma</taxon>
    </lineage>
</organism>
<evidence type="ECO:0000256" key="4">
    <source>
        <dbReference type="ARBA" id="ARBA00022692"/>
    </source>
</evidence>
<keyword evidence="9" id="KW-1185">Reference proteome</keyword>
<dbReference type="PRINTS" id="PR00173">
    <property type="entry name" value="EDTRNSPORT"/>
</dbReference>
<protein>
    <submittedName>
        <fullName evidence="8">Sodium:dicarboxylate symporter family protein</fullName>
    </submittedName>
</protein>
<feature type="transmembrane region" description="Helical" evidence="7">
    <location>
        <begin position="354"/>
        <end position="375"/>
    </location>
</feature>
<dbReference type="GO" id="GO:0005886">
    <property type="term" value="C:plasma membrane"/>
    <property type="evidence" value="ECO:0007669"/>
    <property type="project" value="UniProtKB-SubCell"/>
</dbReference>
<keyword evidence="5 7" id="KW-1133">Transmembrane helix</keyword>
<dbReference type="HOGENOM" id="CLU_019375_0_3_14"/>
<evidence type="ECO:0000256" key="6">
    <source>
        <dbReference type="ARBA" id="ARBA00023136"/>
    </source>
</evidence>
<proteinExistence type="predicted"/>
<evidence type="ECO:0000256" key="2">
    <source>
        <dbReference type="ARBA" id="ARBA00022448"/>
    </source>
</evidence>
<feature type="transmembrane region" description="Helical" evidence="7">
    <location>
        <begin position="67"/>
        <end position="85"/>
    </location>
</feature>
<dbReference type="GO" id="GO:0015293">
    <property type="term" value="F:symporter activity"/>
    <property type="evidence" value="ECO:0007669"/>
    <property type="project" value="UniProtKB-KW"/>
</dbReference>
<dbReference type="Pfam" id="PF00375">
    <property type="entry name" value="SDF"/>
    <property type="match status" value="1"/>
</dbReference>
<dbReference type="KEGG" id="abra:BN85314290"/>
<keyword evidence="4 7" id="KW-0812">Transmembrane</keyword>
<dbReference type="RefSeq" id="WP_030005310.1">
    <property type="nucleotide sequence ID" value="NC_022549.1"/>
</dbReference>
<comment type="subcellular location">
    <subcellularLocation>
        <location evidence="1">Cell membrane</location>
        <topology evidence="1">Multi-pass membrane protein</topology>
    </subcellularLocation>
</comment>
<feature type="transmembrane region" description="Helical" evidence="7">
    <location>
        <begin position="167"/>
        <end position="184"/>
    </location>
</feature>
<keyword evidence="3" id="KW-1003">Cell membrane</keyword>
<dbReference type="GO" id="GO:0006835">
    <property type="term" value="P:dicarboxylic acid transport"/>
    <property type="evidence" value="ECO:0007669"/>
    <property type="project" value="TreeGrafter"/>
</dbReference>
<dbReference type="InterPro" id="IPR036458">
    <property type="entry name" value="Na:dicarbo_symporter_sf"/>
</dbReference>
<dbReference type="Gene3D" id="1.10.3860.10">
    <property type="entry name" value="Sodium:dicarboxylate symporter"/>
    <property type="match status" value="1"/>
</dbReference>
<dbReference type="SUPFAM" id="SSF118215">
    <property type="entry name" value="Proton glutamate symport protein"/>
    <property type="match status" value="1"/>
</dbReference>
<dbReference type="Proteomes" id="UP000032737">
    <property type="component" value="Chromosome"/>
</dbReference>
<keyword evidence="2" id="KW-0813">Transport</keyword>
<evidence type="ECO:0000313" key="8">
    <source>
        <dbReference type="EMBL" id="CCV66450.1"/>
    </source>
</evidence>
<reference evidence="8 9" key="1">
    <citation type="journal article" date="2013" name="J. Mol. Microbiol. Biotechnol.">
        <title>Analysis of the Complete Genomes of Acholeplasma brassicae , A. palmae and A. laidlawii and Their Comparison to the Obligate Parasites from ' Candidatus Phytoplasma'.</title>
        <authorList>
            <person name="Kube M."/>
            <person name="Siewert C."/>
            <person name="Migdoll A.M."/>
            <person name="Duduk B."/>
            <person name="Holz S."/>
            <person name="Rabus R."/>
            <person name="Seemuller E."/>
            <person name="Mitrovic J."/>
            <person name="Muller I."/>
            <person name="Buttner C."/>
            <person name="Reinhardt R."/>
        </authorList>
    </citation>
    <scope>NUCLEOTIDE SEQUENCE [LARGE SCALE GENOMIC DNA]</scope>
    <source>
        <strain evidence="9">0502</strain>
    </source>
</reference>
<feature type="transmembrane region" description="Helical" evidence="7">
    <location>
        <begin position="381"/>
        <end position="403"/>
    </location>
</feature>
<dbReference type="PANTHER" id="PTHR42865:SF7">
    <property type="entry name" value="PROTON_GLUTAMATE-ASPARTATE SYMPORTER"/>
    <property type="match status" value="1"/>
</dbReference>
<evidence type="ECO:0000256" key="5">
    <source>
        <dbReference type="ARBA" id="ARBA00022989"/>
    </source>
</evidence>
<feature type="transmembrane region" description="Helical" evidence="7">
    <location>
        <begin position="13"/>
        <end position="29"/>
    </location>
</feature>
<dbReference type="EMBL" id="FO681348">
    <property type="protein sequence ID" value="CCV66450.1"/>
    <property type="molecule type" value="Genomic_DNA"/>
</dbReference>
<accession>U4KPX9</accession>
<evidence type="ECO:0000256" key="7">
    <source>
        <dbReference type="SAM" id="Phobius"/>
    </source>
</evidence>